<dbReference type="PANTHER" id="PTHR40980:SF4">
    <property type="entry name" value="TONB-DEPENDENT RECEPTOR-LIKE BETA-BARREL DOMAIN-CONTAINING PROTEIN"/>
    <property type="match status" value="1"/>
</dbReference>
<dbReference type="InterPro" id="IPR012910">
    <property type="entry name" value="Plug_dom"/>
</dbReference>
<evidence type="ECO:0000259" key="2">
    <source>
        <dbReference type="Pfam" id="PF14905"/>
    </source>
</evidence>
<keyword evidence="4" id="KW-1185">Reference proteome</keyword>
<dbReference type="PANTHER" id="PTHR40980">
    <property type="entry name" value="PLUG DOMAIN-CONTAINING PROTEIN"/>
    <property type="match status" value="1"/>
</dbReference>
<dbReference type="Pfam" id="PF14905">
    <property type="entry name" value="OMP_b-brl_3"/>
    <property type="match status" value="1"/>
</dbReference>
<comment type="caution">
    <text evidence="3">The sequence shown here is derived from an EMBL/GenBank/DDBJ whole genome shotgun (WGS) entry which is preliminary data.</text>
</comment>
<dbReference type="Gene3D" id="2.170.130.10">
    <property type="entry name" value="TonB-dependent receptor, plug domain"/>
    <property type="match status" value="1"/>
</dbReference>
<organism evidence="3 4">
    <name type="scientific">Microscilla marina ATCC 23134</name>
    <dbReference type="NCBI Taxonomy" id="313606"/>
    <lineage>
        <taxon>Bacteria</taxon>
        <taxon>Pseudomonadati</taxon>
        <taxon>Bacteroidota</taxon>
        <taxon>Cytophagia</taxon>
        <taxon>Cytophagales</taxon>
        <taxon>Microscillaceae</taxon>
        <taxon>Microscilla</taxon>
    </lineage>
</organism>
<proteinExistence type="predicted"/>
<dbReference type="InterPro" id="IPR041700">
    <property type="entry name" value="OMP_b-brl_3"/>
</dbReference>
<dbReference type="InterPro" id="IPR008969">
    <property type="entry name" value="CarboxyPept-like_regulatory"/>
</dbReference>
<dbReference type="Proteomes" id="UP000004095">
    <property type="component" value="Unassembled WGS sequence"/>
</dbReference>
<evidence type="ECO:0000313" key="3">
    <source>
        <dbReference type="EMBL" id="EAY31067.1"/>
    </source>
</evidence>
<dbReference type="SUPFAM" id="SSF49464">
    <property type="entry name" value="Carboxypeptidase regulatory domain-like"/>
    <property type="match status" value="1"/>
</dbReference>
<dbReference type="Gene3D" id="2.60.40.1120">
    <property type="entry name" value="Carboxypeptidase-like, regulatory domain"/>
    <property type="match status" value="1"/>
</dbReference>
<dbReference type="SUPFAM" id="SSF56935">
    <property type="entry name" value="Porins"/>
    <property type="match status" value="1"/>
</dbReference>
<dbReference type="EMBL" id="AAWS01000004">
    <property type="protein sequence ID" value="EAY31067.1"/>
    <property type="molecule type" value="Genomic_DNA"/>
</dbReference>
<dbReference type="OrthoDB" id="972646at2"/>
<dbReference type="Pfam" id="PF07715">
    <property type="entry name" value="Plug"/>
    <property type="match status" value="1"/>
</dbReference>
<name>A1ZEW5_MICM2</name>
<sequence length="454" mass="49789">MILKMTKLTFIFNTFFLILFATMCLKAQVIRGTLTDSKTKQPVEFAVLGLFQAGDTTQTIAVATTTSGIGGKFALNNLKYGKYDLVISMVGYDKKTLTNLVVSAAAPNLNLKEVDMSSSVLNLDEIVVKAKREFIQADEEGITVKADNNISQQGGSALDILRNIPGVTVDNDGNISLRGTSANILINGRNSALTGTSRGGGLESLPASAIKDINISTNPSAKYDAAGVGGVINIQLKKGVKTGLNALITLGASNRDRYNGSLRLNRRTSKFNWFVSYDARRNARRVWFDNETDDFTRSDRQSVIIQDRDGDRVDINHSIKFGTDWFINDKTTLSVEGLLGTQTQDEPEFLVSRFGTDRATLDSTTHTYNTEKEDNKVFEGALIFTRKFDKKGQKLSFSLSSNFGTELETQDVTTNILQLNSTSVDSTALQRSANNNANNITNIQLDYIHPIGKK</sequence>
<gene>
    <name evidence="3" type="ORF">M23134_07475</name>
</gene>
<dbReference type="Pfam" id="PF13620">
    <property type="entry name" value="CarboxypepD_reg"/>
    <property type="match status" value="1"/>
</dbReference>
<evidence type="ECO:0000259" key="1">
    <source>
        <dbReference type="Pfam" id="PF07715"/>
    </source>
</evidence>
<dbReference type="InterPro" id="IPR037066">
    <property type="entry name" value="Plug_dom_sf"/>
</dbReference>
<protein>
    <submittedName>
        <fullName evidence="3">TonB-dependent receptor, putative</fullName>
    </submittedName>
</protein>
<reference evidence="3 4" key="1">
    <citation type="submission" date="2007-01" db="EMBL/GenBank/DDBJ databases">
        <authorList>
            <person name="Haygood M."/>
            <person name="Podell S."/>
            <person name="Anderson C."/>
            <person name="Hopkinson B."/>
            <person name="Roe K."/>
            <person name="Barbeau K."/>
            <person name="Gaasterland T."/>
            <person name="Ferriera S."/>
            <person name="Johnson J."/>
            <person name="Kravitz S."/>
            <person name="Beeson K."/>
            <person name="Sutton G."/>
            <person name="Rogers Y.-H."/>
            <person name="Friedman R."/>
            <person name="Frazier M."/>
            <person name="Venter J.C."/>
        </authorList>
    </citation>
    <scope>NUCLEOTIDE SEQUENCE [LARGE SCALE GENOMIC DNA]</scope>
    <source>
        <strain evidence="3 4">ATCC 23134</strain>
    </source>
</reference>
<feature type="domain" description="TonB-dependent receptor plug" evidence="1">
    <location>
        <begin position="144"/>
        <end position="231"/>
    </location>
</feature>
<feature type="domain" description="Outer membrane protein beta-barrel" evidence="2">
    <location>
        <begin position="386"/>
        <end position="454"/>
    </location>
</feature>
<evidence type="ECO:0000313" key="4">
    <source>
        <dbReference type="Proteomes" id="UP000004095"/>
    </source>
</evidence>
<dbReference type="eggNOG" id="COG4771">
    <property type="taxonomic scope" value="Bacteria"/>
</dbReference>
<dbReference type="AlphaFoldDB" id="A1ZEW5"/>
<keyword evidence="3" id="KW-0675">Receptor</keyword>
<accession>A1ZEW5</accession>